<proteinExistence type="predicted"/>
<name>A0ABW1IUZ9_9BACL</name>
<dbReference type="InterPro" id="IPR000182">
    <property type="entry name" value="GNAT_dom"/>
</dbReference>
<protein>
    <submittedName>
        <fullName evidence="2">GNAT family N-acetyltransferase</fullName>
        <ecNumber evidence="2">2.3.1.-</ecNumber>
    </submittedName>
</protein>
<reference evidence="3" key="1">
    <citation type="journal article" date="2019" name="Int. J. Syst. Evol. Microbiol.">
        <title>The Global Catalogue of Microorganisms (GCM) 10K type strain sequencing project: providing services to taxonomists for standard genome sequencing and annotation.</title>
        <authorList>
            <consortium name="The Broad Institute Genomics Platform"/>
            <consortium name="The Broad Institute Genome Sequencing Center for Infectious Disease"/>
            <person name="Wu L."/>
            <person name="Ma J."/>
        </authorList>
    </citation>
    <scope>NUCLEOTIDE SEQUENCE [LARGE SCALE GENOMIC DNA]</scope>
    <source>
        <strain evidence="3">CCM 8749</strain>
    </source>
</reference>
<evidence type="ECO:0000259" key="1">
    <source>
        <dbReference type="PROSITE" id="PS51186"/>
    </source>
</evidence>
<keyword evidence="2" id="KW-0808">Transferase</keyword>
<dbReference type="Proteomes" id="UP001596250">
    <property type="component" value="Unassembled WGS sequence"/>
</dbReference>
<dbReference type="SUPFAM" id="SSF55729">
    <property type="entry name" value="Acyl-CoA N-acyltransferases (Nat)"/>
    <property type="match status" value="1"/>
</dbReference>
<evidence type="ECO:0000313" key="2">
    <source>
        <dbReference type="EMBL" id="MFC5988950.1"/>
    </source>
</evidence>
<accession>A0ABW1IUZ9</accession>
<dbReference type="PROSITE" id="PS51186">
    <property type="entry name" value="GNAT"/>
    <property type="match status" value="1"/>
</dbReference>
<dbReference type="InterPro" id="IPR016181">
    <property type="entry name" value="Acyl_CoA_acyltransferase"/>
</dbReference>
<keyword evidence="3" id="KW-1185">Reference proteome</keyword>
<organism evidence="2 3">
    <name type="scientific">Marinicrinis lubricantis</name>
    <dbReference type="NCBI Taxonomy" id="2086470"/>
    <lineage>
        <taxon>Bacteria</taxon>
        <taxon>Bacillati</taxon>
        <taxon>Bacillota</taxon>
        <taxon>Bacilli</taxon>
        <taxon>Bacillales</taxon>
        <taxon>Paenibacillaceae</taxon>
    </lineage>
</organism>
<dbReference type="GO" id="GO:0016746">
    <property type="term" value="F:acyltransferase activity"/>
    <property type="evidence" value="ECO:0007669"/>
    <property type="project" value="UniProtKB-KW"/>
</dbReference>
<evidence type="ECO:0000313" key="3">
    <source>
        <dbReference type="Proteomes" id="UP001596250"/>
    </source>
</evidence>
<sequence length="178" mass="21275">MQWYEKLNNYFPEHEMKDPGQLQALLEASPYYHKEETEDYLILYAEFPSFLFIDYLLVTSQNRGKGIGSKLLDRFKQKGKMILLEAEPADAEDQDTVKRMNFYLKNGFKKADRIMYTREDGDGETFEMNILYWQPYEEDQSIVMEKMKKACSEIHNFHSHKYYGRTLADPKKALEWKH</sequence>
<dbReference type="CDD" id="cd04301">
    <property type="entry name" value="NAT_SF"/>
    <property type="match status" value="1"/>
</dbReference>
<dbReference type="RefSeq" id="WP_379896479.1">
    <property type="nucleotide sequence ID" value="NZ_CBCSCT010000005.1"/>
</dbReference>
<feature type="domain" description="N-acetyltransferase" evidence="1">
    <location>
        <begin position="1"/>
        <end position="133"/>
    </location>
</feature>
<dbReference type="EMBL" id="JBHSQV010000186">
    <property type="protein sequence ID" value="MFC5988950.1"/>
    <property type="molecule type" value="Genomic_DNA"/>
</dbReference>
<dbReference type="Pfam" id="PF13508">
    <property type="entry name" value="Acetyltransf_7"/>
    <property type="match status" value="1"/>
</dbReference>
<dbReference type="EC" id="2.3.1.-" evidence="2"/>
<keyword evidence="2" id="KW-0012">Acyltransferase</keyword>
<dbReference type="Gene3D" id="3.40.630.30">
    <property type="match status" value="1"/>
</dbReference>
<comment type="caution">
    <text evidence="2">The sequence shown here is derived from an EMBL/GenBank/DDBJ whole genome shotgun (WGS) entry which is preliminary data.</text>
</comment>
<gene>
    <name evidence="2" type="ORF">ACFPXP_21310</name>
</gene>